<feature type="DNA-binding region" description="H-T-H motif" evidence="4">
    <location>
        <begin position="27"/>
        <end position="46"/>
    </location>
</feature>
<keyword evidence="3" id="KW-0804">Transcription</keyword>
<evidence type="ECO:0000313" key="7">
    <source>
        <dbReference type="Proteomes" id="UP000586305"/>
    </source>
</evidence>
<gene>
    <name evidence="6" type="ORF">HG263_01355</name>
</gene>
<dbReference type="Pfam" id="PF14246">
    <property type="entry name" value="TetR_C_7"/>
    <property type="match status" value="1"/>
</dbReference>
<dbReference type="AlphaFoldDB" id="A0A849V6Q0"/>
<dbReference type="GO" id="GO:0000976">
    <property type="term" value="F:transcription cis-regulatory region binding"/>
    <property type="evidence" value="ECO:0007669"/>
    <property type="project" value="TreeGrafter"/>
</dbReference>
<dbReference type="InterPro" id="IPR001647">
    <property type="entry name" value="HTH_TetR"/>
</dbReference>
<dbReference type="Gene3D" id="1.10.10.60">
    <property type="entry name" value="Homeodomain-like"/>
    <property type="match status" value="1"/>
</dbReference>
<dbReference type="Proteomes" id="UP000586305">
    <property type="component" value="Unassembled WGS sequence"/>
</dbReference>
<dbReference type="Pfam" id="PF00440">
    <property type="entry name" value="TetR_N"/>
    <property type="match status" value="1"/>
</dbReference>
<dbReference type="GO" id="GO:0003700">
    <property type="term" value="F:DNA-binding transcription factor activity"/>
    <property type="evidence" value="ECO:0007669"/>
    <property type="project" value="TreeGrafter"/>
</dbReference>
<dbReference type="PROSITE" id="PS50977">
    <property type="entry name" value="HTH_TETR_2"/>
    <property type="match status" value="1"/>
</dbReference>
<sequence length="199" mass="22647">MSYSIKQEDILRAAITLFAQNGLSATTMEQISVNANVSKRTLYKHYANKEALFDAVVDLLISRIEPLTAIQFIPNYDFKTQLKHLAISAVTLLSDEDYLTLARIVIIESMKSQQQADSLNERFMNCEKALLQWFEDASYADCLGRFDAQIAAAIFWGGLKKLTFWEQVIKWQAPLDEKALEELIEQVCLLFCSGVTQHQ</sequence>
<comment type="caution">
    <text evidence="6">The sequence shown here is derived from an EMBL/GenBank/DDBJ whole genome shotgun (WGS) entry which is preliminary data.</text>
</comment>
<accession>A0A849V6Q0</accession>
<protein>
    <submittedName>
        <fullName evidence="6">TetR/AcrR family transcriptional regulator</fullName>
    </submittedName>
</protein>
<dbReference type="RefSeq" id="WP_171624291.1">
    <property type="nucleotide sequence ID" value="NZ_JABBPG010000001.1"/>
</dbReference>
<dbReference type="Gene3D" id="1.10.357.10">
    <property type="entry name" value="Tetracycline Repressor, domain 2"/>
    <property type="match status" value="1"/>
</dbReference>
<evidence type="ECO:0000256" key="4">
    <source>
        <dbReference type="PROSITE-ProRule" id="PRU00335"/>
    </source>
</evidence>
<feature type="domain" description="HTH tetR-type" evidence="5">
    <location>
        <begin position="4"/>
        <end position="64"/>
    </location>
</feature>
<dbReference type="EMBL" id="JABBPG010000001">
    <property type="protein sequence ID" value="NOU49199.1"/>
    <property type="molecule type" value="Genomic_DNA"/>
</dbReference>
<name>A0A849V6Q0_9GAMM</name>
<dbReference type="FunFam" id="1.10.10.60:FF:000141">
    <property type="entry name" value="TetR family transcriptional regulator"/>
    <property type="match status" value="1"/>
</dbReference>
<evidence type="ECO:0000259" key="5">
    <source>
        <dbReference type="PROSITE" id="PS50977"/>
    </source>
</evidence>
<evidence type="ECO:0000256" key="2">
    <source>
        <dbReference type="ARBA" id="ARBA00023125"/>
    </source>
</evidence>
<evidence type="ECO:0000313" key="6">
    <source>
        <dbReference type="EMBL" id="NOU49199.1"/>
    </source>
</evidence>
<dbReference type="PANTHER" id="PTHR30055">
    <property type="entry name" value="HTH-TYPE TRANSCRIPTIONAL REGULATOR RUTR"/>
    <property type="match status" value="1"/>
</dbReference>
<keyword evidence="2 4" id="KW-0238">DNA-binding</keyword>
<proteinExistence type="predicted"/>
<organism evidence="6 7">
    <name type="scientific">Pseudoalteromonas caenipelagi</name>
    <dbReference type="NCBI Taxonomy" id="2726988"/>
    <lineage>
        <taxon>Bacteria</taxon>
        <taxon>Pseudomonadati</taxon>
        <taxon>Pseudomonadota</taxon>
        <taxon>Gammaproteobacteria</taxon>
        <taxon>Alteromonadales</taxon>
        <taxon>Pseudoalteromonadaceae</taxon>
        <taxon>Pseudoalteromonas</taxon>
    </lineage>
</organism>
<dbReference type="PANTHER" id="PTHR30055:SF146">
    <property type="entry name" value="HTH-TYPE TRANSCRIPTIONAL DUAL REGULATOR CECR"/>
    <property type="match status" value="1"/>
</dbReference>
<dbReference type="InterPro" id="IPR050109">
    <property type="entry name" value="HTH-type_TetR-like_transc_reg"/>
</dbReference>
<keyword evidence="1" id="KW-0805">Transcription regulation</keyword>
<evidence type="ECO:0000256" key="1">
    <source>
        <dbReference type="ARBA" id="ARBA00023015"/>
    </source>
</evidence>
<evidence type="ECO:0000256" key="3">
    <source>
        <dbReference type="ARBA" id="ARBA00023163"/>
    </source>
</evidence>
<dbReference type="PRINTS" id="PR00455">
    <property type="entry name" value="HTHTETR"/>
</dbReference>
<dbReference type="InterPro" id="IPR009057">
    <property type="entry name" value="Homeodomain-like_sf"/>
</dbReference>
<dbReference type="InterPro" id="IPR039536">
    <property type="entry name" value="TetR_C_Proteobacteria"/>
</dbReference>
<keyword evidence="7" id="KW-1185">Reference proteome</keyword>
<dbReference type="SUPFAM" id="SSF46689">
    <property type="entry name" value="Homeodomain-like"/>
    <property type="match status" value="1"/>
</dbReference>
<reference evidence="6 7" key="1">
    <citation type="submission" date="2020-04" db="EMBL/GenBank/DDBJ databases">
        <title>Pseudoalteromonas caenipelagi sp. nov., isolated from a tidal flat.</title>
        <authorList>
            <person name="Park S."/>
            <person name="Yoon J.-H."/>
        </authorList>
    </citation>
    <scope>NUCLEOTIDE SEQUENCE [LARGE SCALE GENOMIC DNA]</scope>
    <source>
        <strain evidence="6 7">JBTF-M23</strain>
    </source>
</reference>